<evidence type="ECO:0000313" key="5">
    <source>
        <dbReference type="Proteomes" id="UP001529514"/>
    </source>
</evidence>
<dbReference type="InterPro" id="IPR028082">
    <property type="entry name" value="Peripla_BP_I"/>
</dbReference>
<evidence type="ECO:0000256" key="1">
    <source>
        <dbReference type="ARBA" id="ARBA00010062"/>
    </source>
</evidence>
<reference evidence="4 5" key="1">
    <citation type="submission" date="2023-10" db="EMBL/GenBank/DDBJ databases">
        <title>Xenorhabdus taiwanensis sp. nov., a symbiotic bacterium associated with the entomopathogenic nematode Steinernema taiwanensis.</title>
        <authorList>
            <person name="Tseng C.T."/>
            <person name="Shu H.Y."/>
            <person name="Chen M.H."/>
            <person name="Fang Y.J."/>
            <person name="Wu T.L."/>
            <person name="Lin Y.C."/>
            <person name="Huang C.J."/>
        </authorList>
    </citation>
    <scope>NUCLEOTIDE SEQUENCE [LARGE SCALE GENOMIC DNA]</scope>
    <source>
        <strain evidence="4 5">TCT-1</strain>
        <plasmid evidence="4 5">pXT29</plasmid>
    </source>
</reference>
<gene>
    <name evidence="4" type="ORF">TCT1_38020</name>
</gene>
<evidence type="ECO:0000313" key="4">
    <source>
        <dbReference type="EMBL" id="BET98881.1"/>
    </source>
</evidence>
<proteinExistence type="inferred from homology"/>
<keyword evidence="5" id="KW-1185">Reference proteome</keyword>
<feature type="domain" description="Leucine-binding protein" evidence="3">
    <location>
        <begin position="36"/>
        <end position="156"/>
    </location>
</feature>
<protein>
    <recommendedName>
        <fullName evidence="3">Leucine-binding protein domain-containing protein</fullName>
    </recommendedName>
</protein>
<dbReference type="PANTHER" id="PTHR47151:SF2">
    <property type="entry name" value="AMINO ACID BINDING PROTEIN"/>
    <property type="match status" value="1"/>
</dbReference>
<evidence type="ECO:0000256" key="2">
    <source>
        <dbReference type="ARBA" id="ARBA00022729"/>
    </source>
</evidence>
<name>A0ABN7C8G8_9GAMM</name>
<dbReference type="SUPFAM" id="SSF53822">
    <property type="entry name" value="Periplasmic binding protein-like I"/>
    <property type="match status" value="1"/>
</dbReference>
<evidence type="ECO:0000259" key="3">
    <source>
        <dbReference type="Pfam" id="PF13458"/>
    </source>
</evidence>
<sequence length="310" mass="33915">MIRLACVACMDENKSVHTTTWLRAIDLAREFLLPPQVTLKLFDDNADARRASETAQQIVAWSPNAIVGHFASAAAEAAAPLYAQHNLPLFLPAATAKHLTSYPTTWRLCDNDEDYACWLLPLLTSQGQDTVAIDHDGSVHGKSVAHQLSAAIKQATRPKPQHAATTFFAGSFRYALKRAISWAHCSPKEARLILTDDAFSAELVPALLANGIDLGSRQIYVAAITPQPTGQITSTLASAWHQRWGGAPGCYFWETMAALQVACQYPDFPAQTLFGMLNFDAQREIHPASFSLWQATYSGLQIVQAPKVII</sequence>
<keyword evidence="2" id="KW-0732">Signal</keyword>
<dbReference type="Gene3D" id="3.40.50.2300">
    <property type="match status" value="1"/>
</dbReference>
<comment type="similarity">
    <text evidence="1">Belongs to the leucine-binding protein family.</text>
</comment>
<dbReference type="InterPro" id="IPR028081">
    <property type="entry name" value="Leu-bd"/>
</dbReference>
<accession>A0ABN7C8G8</accession>
<dbReference type="PANTHER" id="PTHR47151">
    <property type="entry name" value="LEU/ILE/VAL-BINDING ABC TRANSPORTER SUBUNIT"/>
    <property type="match status" value="1"/>
</dbReference>
<organism evidence="4 5">
    <name type="scientific">Xenorhabdus taiwanensis</name>
    <dbReference type="NCBI Taxonomy" id="3085177"/>
    <lineage>
        <taxon>Bacteria</taxon>
        <taxon>Pseudomonadati</taxon>
        <taxon>Pseudomonadota</taxon>
        <taxon>Gammaproteobacteria</taxon>
        <taxon>Enterobacterales</taxon>
        <taxon>Morganellaceae</taxon>
        <taxon>Xenorhabdus</taxon>
    </lineage>
</organism>
<dbReference type="Pfam" id="PF13458">
    <property type="entry name" value="Peripla_BP_6"/>
    <property type="match status" value="1"/>
</dbReference>
<dbReference type="EMBL" id="AP028980">
    <property type="protein sequence ID" value="BET98881.1"/>
    <property type="molecule type" value="Genomic_DNA"/>
</dbReference>
<geneLocation type="plasmid" evidence="4 5">
    <name>pXT29</name>
</geneLocation>
<keyword evidence="4" id="KW-0614">Plasmid</keyword>
<dbReference type="Proteomes" id="UP001529514">
    <property type="component" value="Plasmid pXT29"/>
</dbReference>